<dbReference type="PANTHER" id="PTHR45527:SF1">
    <property type="entry name" value="FATTY ACID SYNTHASE"/>
    <property type="match status" value="1"/>
</dbReference>
<dbReference type="Pfam" id="PF00501">
    <property type="entry name" value="AMP-binding"/>
    <property type="match status" value="1"/>
</dbReference>
<dbReference type="EMBL" id="PNCI01000026">
    <property type="protein sequence ID" value="TMP28325.1"/>
    <property type="molecule type" value="Genomic_DNA"/>
</dbReference>
<dbReference type="Gene3D" id="1.10.1200.10">
    <property type="entry name" value="ACP-like"/>
    <property type="match status" value="1"/>
</dbReference>
<dbReference type="InterPro" id="IPR001242">
    <property type="entry name" value="Condensation_dom"/>
</dbReference>
<feature type="domain" description="Carrier" evidence="6">
    <location>
        <begin position="1023"/>
        <end position="1097"/>
    </location>
</feature>
<dbReference type="Gene3D" id="3.30.559.10">
    <property type="entry name" value="Chloramphenicol acetyltransferase-like domain"/>
    <property type="match status" value="2"/>
</dbReference>
<dbReference type="InterPro" id="IPR010060">
    <property type="entry name" value="NRPS_synth"/>
</dbReference>
<protein>
    <recommendedName>
        <fullName evidence="6">Carrier domain-containing protein</fullName>
    </recommendedName>
</protein>
<dbReference type="OrthoDB" id="9803968at2"/>
<dbReference type="FunFam" id="3.30.300.30:FF:000010">
    <property type="entry name" value="Enterobactin synthetase component F"/>
    <property type="match status" value="1"/>
</dbReference>
<dbReference type="InterPro" id="IPR000873">
    <property type="entry name" value="AMP-dep_synth/lig_dom"/>
</dbReference>
<dbReference type="GO" id="GO:0005737">
    <property type="term" value="C:cytoplasm"/>
    <property type="evidence" value="ECO:0007669"/>
    <property type="project" value="TreeGrafter"/>
</dbReference>
<evidence type="ECO:0000256" key="4">
    <source>
        <dbReference type="ARBA" id="ARBA00022553"/>
    </source>
</evidence>
<dbReference type="InterPro" id="IPR023213">
    <property type="entry name" value="CAT-like_dom_sf"/>
</dbReference>
<keyword evidence="5" id="KW-0677">Repeat</keyword>
<dbReference type="GO" id="GO:0044550">
    <property type="term" value="P:secondary metabolite biosynthetic process"/>
    <property type="evidence" value="ECO:0007669"/>
    <property type="project" value="UniProtKB-ARBA"/>
</dbReference>
<keyword evidence="4" id="KW-0597">Phosphoprotein</keyword>
<keyword evidence="3" id="KW-0596">Phosphopantetheine</keyword>
<accession>A0A5S3WLE5</accession>
<dbReference type="FunFam" id="1.10.1200.10:FF:000005">
    <property type="entry name" value="Nonribosomal peptide synthetase 1"/>
    <property type="match status" value="1"/>
</dbReference>
<dbReference type="Proteomes" id="UP000310249">
    <property type="component" value="Unassembled WGS sequence"/>
</dbReference>
<dbReference type="Pfam" id="PF13193">
    <property type="entry name" value="AMP-binding_C"/>
    <property type="match status" value="1"/>
</dbReference>
<reference evidence="7 8" key="1">
    <citation type="submission" date="2018-01" db="EMBL/GenBank/DDBJ databases">
        <authorList>
            <person name="Paulsen S."/>
            <person name="Gram L.K."/>
        </authorList>
    </citation>
    <scope>NUCLEOTIDE SEQUENCE [LARGE SCALE GENOMIC DNA]</scope>
    <source>
        <strain evidence="7 8">S2676</strain>
    </source>
</reference>
<dbReference type="InterPro" id="IPR006162">
    <property type="entry name" value="Ppantetheine_attach_site"/>
</dbReference>
<dbReference type="CDD" id="cd19531">
    <property type="entry name" value="LCL_NRPS-like"/>
    <property type="match status" value="1"/>
</dbReference>
<dbReference type="InterPro" id="IPR020845">
    <property type="entry name" value="AMP-binding_CS"/>
</dbReference>
<comment type="similarity">
    <text evidence="2">Belongs to the ATP-dependent AMP-binding enzyme family.</text>
</comment>
<organism evidence="7 8">
    <name type="scientific">Pseudoalteromonas rubra</name>
    <dbReference type="NCBI Taxonomy" id="43658"/>
    <lineage>
        <taxon>Bacteria</taxon>
        <taxon>Pseudomonadati</taxon>
        <taxon>Pseudomonadota</taxon>
        <taxon>Gammaproteobacteria</taxon>
        <taxon>Alteromonadales</taxon>
        <taxon>Pseudoalteromonadaceae</taxon>
        <taxon>Pseudoalteromonas</taxon>
    </lineage>
</organism>
<dbReference type="NCBIfam" id="TIGR01733">
    <property type="entry name" value="AA-adenyl-dom"/>
    <property type="match status" value="1"/>
</dbReference>
<dbReference type="InterPro" id="IPR010071">
    <property type="entry name" value="AA_adenyl_dom"/>
</dbReference>
<dbReference type="Gene3D" id="3.30.559.30">
    <property type="entry name" value="Nonribosomal peptide synthetase, condensation domain"/>
    <property type="match status" value="2"/>
</dbReference>
<dbReference type="PROSITE" id="PS00012">
    <property type="entry name" value="PHOSPHOPANTETHEINE"/>
    <property type="match status" value="1"/>
</dbReference>
<dbReference type="FunFam" id="3.40.50.12780:FF:000012">
    <property type="entry name" value="Non-ribosomal peptide synthetase"/>
    <property type="match status" value="1"/>
</dbReference>
<sequence length="1547" mass="174532">MDIQQKLSALSPEKRAKLLQQLAEKNKAAKAVANDIPVVAKAAQQRFPLSHEQQRIWFLSRYEPESPEYSIPQLYQSTQPLDLDSFTQAVEQTLADHDILRCRFDEDQGEAHQVILSMDELKAQDKYRVLPIVDFSERTLEQGKQDALREIEEDCERAFDLTREGIFRTRLFKLAGDHYIWYVNVHHIGFDAWSHNLFIRYVNQTYAALSGKGEQPAKPQASYIDYACWQRMPEQEEALKSKLQYWLKQLEAVPPIELYCDRPRPAERTFNGDACGLPLEEHLAARVRAFCEQRGITTYNLLLCVLRILLHKYTRQSDFAIGTLIANREKPTLAQALGFFTNTLAFRTQVEPELSFTQMLDLEKQTLLDAYANQDVSFEKLVDELNPTRDLSRAAIFQVMLILDNTTSSMGNTASSGQQPLFAPMSSENKTSKLDLTFYFSQSDTLSGFIEFNTDLFDMASIERLAGHFALLLERVIAAPEQKIEQFSLLSQEQQQTITEQWQDGPQHTFDHQPLHQLVSAQVNRTHNASAIIDGDLTLSYQALENRANALANHLYQQGVRAGDFVAMATHRNASMIVAMLAILKTGAAYIPLDTDYPKERVSYMLDNAQTEFVITNDSLSEKFSQYNQLTLITPDGLLSAAAPQPDADIALSFDVANDLDLLAYVIFTSGSTGNPKGVMIPHHSVSNFLFAMQQAPGMRTGEKLLACTTICFDIAVLEIFMPLISGATVVLAQREQVLDPTQLIGLIDRHDIDVMQATPSTWRMMLELGWQGKRDMRILCGGEALPPELAEDLLLKSSSFWNLYGPTEATVWCSRHRIESGDGETGAVTIGKPIENVTMLLLDSQMQAVPPGVPGELYVTGDCLARGYLNRDDLTNEAFISHDYKGQTLRLYRTKDLAKYDPSGKIIFLGRADDQVKVRGYRIELGEIESTLNSHNDIEQAVCQVHTFGSDKKLIAYYSSAAGELEQEQLVRHLKKKLPEYMVPSLFVYLKQIPLTPNGKLNRRALPVPDMSAMSSKVPYCAPENDLQATLCRLYSEILKTPQVGIDDDFFSLGGDSLLVIRLVAKAKPFDIEITPKQVFQHKTVRALAEASLTTQILRQVEPVVGPVAMTPAQKHFLELSHTHPEYHTLGVFLLPRDKDFDISAIEQSLLHVMAQHDTLRMRLTTDATGQYQLIGDELPAKAPLTLANLEETQERTLAQQVNYHIFDTATAMDLANGPLFRAILYPASPGEKPMLFLIGHFMLADIGSWHTIIDDFETCYRQISRDEPLELPKKGTSFAQWVEKLTQWSQSEDALKQRDYWMLEERKHAADLPKDYPDGVNCMASSQSVYVQFDEAETTLLTTEVTKVTGAQIDSVLLTSIVYAFMRECDSNCLMIDLLGHGREPLFDDVDLSRTVGWFNTIYPAFLSYGDNRSPVGAMKYINEQLRAIPNGGIGYGVLRYLAKDKELIDHFNTVPEPQVFFNYFGHDNVADLRVLQREDGFGGYGLDKETKRLRPLAVGVYIKQNQLSVRWEFSSNQFEEAKIARLAEHCEACLKEILATYNQL</sequence>
<comment type="caution">
    <text evidence="7">The sequence shown here is derived from an EMBL/GenBank/DDBJ whole genome shotgun (WGS) entry which is preliminary data.</text>
</comment>
<dbReference type="InterPro" id="IPR036736">
    <property type="entry name" value="ACP-like_sf"/>
</dbReference>
<dbReference type="InterPro" id="IPR045851">
    <property type="entry name" value="AMP-bd_C_sf"/>
</dbReference>
<evidence type="ECO:0000259" key="6">
    <source>
        <dbReference type="PROSITE" id="PS50075"/>
    </source>
</evidence>
<dbReference type="RefSeq" id="WP_138553216.1">
    <property type="nucleotide sequence ID" value="NZ_PNCH01000066.1"/>
</dbReference>
<dbReference type="Gene3D" id="2.30.38.10">
    <property type="entry name" value="Luciferase, Domain 3"/>
    <property type="match status" value="1"/>
</dbReference>
<dbReference type="SUPFAM" id="SSF52777">
    <property type="entry name" value="CoA-dependent acyltransferases"/>
    <property type="match status" value="4"/>
</dbReference>
<reference evidence="8" key="2">
    <citation type="submission" date="2019-06" db="EMBL/GenBank/DDBJ databases">
        <title>Co-occurence of chitin degradation, pigmentation and bioactivity in marine Pseudoalteromonas.</title>
        <authorList>
            <person name="Sonnenschein E.C."/>
            <person name="Bech P.K."/>
        </authorList>
    </citation>
    <scope>NUCLEOTIDE SEQUENCE [LARGE SCALE GENOMIC DNA]</scope>
    <source>
        <strain evidence="8">S2676</strain>
    </source>
</reference>
<comment type="cofactor">
    <cofactor evidence="1">
        <name>pantetheine 4'-phosphate</name>
        <dbReference type="ChEBI" id="CHEBI:47942"/>
    </cofactor>
</comment>
<dbReference type="SUPFAM" id="SSF56801">
    <property type="entry name" value="Acetyl-CoA synthetase-like"/>
    <property type="match status" value="1"/>
</dbReference>
<dbReference type="Gene3D" id="3.30.300.30">
    <property type="match status" value="1"/>
</dbReference>
<dbReference type="GO" id="GO:0003824">
    <property type="term" value="F:catalytic activity"/>
    <property type="evidence" value="ECO:0007669"/>
    <property type="project" value="InterPro"/>
</dbReference>
<gene>
    <name evidence="7" type="ORF">CWB99_12080</name>
</gene>
<dbReference type="InterPro" id="IPR025110">
    <property type="entry name" value="AMP-bd_C"/>
</dbReference>
<evidence type="ECO:0000313" key="7">
    <source>
        <dbReference type="EMBL" id="TMP28325.1"/>
    </source>
</evidence>
<evidence type="ECO:0000256" key="2">
    <source>
        <dbReference type="ARBA" id="ARBA00006432"/>
    </source>
</evidence>
<dbReference type="SUPFAM" id="SSF47336">
    <property type="entry name" value="ACP-like"/>
    <property type="match status" value="1"/>
</dbReference>
<evidence type="ECO:0000256" key="5">
    <source>
        <dbReference type="ARBA" id="ARBA00022737"/>
    </source>
</evidence>
<dbReference type="GO" id="GO:0031177">
    <property type="term" value="F:phosphopantetheine binding"/>
    <property type="evidence" value="ECO:0007669"/>
    <property type="project" value="TreeGrafter"/>
</dbReference>
<dbReference type="InterPro" id="IPR009081">
    <property type="entry name" value="PP-bd_ACP"/>
</dbReference>
<proteinExistence type="inferred from homology"/>
<evidence type="ECO:0000256" key="1">
    <source>
        <dbReference type="ARBA" id="ARBA00001957"/>
    </source>
</evidence>
<evidence type="ECO:0000313" key="8">
    <source>
        <dbReference type="Proteomes" id="UP000310249"/>
    </source>
</evidence>
<dbReference type="Pfam" id="PF00668">
    <property type="entry name" value="Condensation"/>
    <property type="match status" value="2"/>
</dbReference>
<dbReference type="Pfam" id="PF00550">
    <property type="entry name" value="PP-binding"/>
    <property type="match status" value="1"/>
</dbReference>
<name>A0A5S3WLE5_9GAMM</name>
<evidence type="ECO:0000256" key="3">
    <source>
        <dbReference type="ARBA" id="ARBA00022450"/>
    </source>
</evidence>
<dbReference type="CDD" id="cd12116">
    <property type="entry name" value="A_NRPS_Ta1_like"/>
    <property type="match status" value="1"/>
</dbReference>
<dbReference type="PANTHER" id="PTHR45527">
    <property type="entry name" value="NONRIBOSOMAL PEPTIDE SYNTHETASE"/>
    <property type="match status" value="1"/>
</dbReference>
<dbReference type="Gene3D" id="3.40.50.980">
    <property type="match status" value="2"/>
</dbReference>
<dbReference type="PROSITE" id="PS50075">
    <property type="entry name" value="CARRIER"/>
    <property type="match status" value="1"/>
</dbReference>
<dbReference type="PROSITE" id="PS00455">
    <property type="entry name" value="AMP_BINDING"/>
    <property type="match status" value="1"/>
</dbReference>
<dbReference type="FunFam" id="3.40.50.980:FF:000001">
    <property type="entry name" value="Non-ribosomal peptide synthetase"/>
    <property type="match status" value="1"/>
</dbReference>
<dbReference type="NCBIfam" id="TIGR01720">
    <property type="entry name" value="NRPS-para261"/>
    <property type="match status" value="1"/>
</dbReference>
<dbReference type="GO" id="GO:0043041">
    <property type="term" value="P:amino acid activation for nonribosomal peptide biosynthetic process"/>
    <property type="evidence" value="ECO:0007669"/>
    <property type="project" value="TreeGrafter"/>
</dbReference>